<feature type="compositionally biased region" description="Polar residues" evidence="1">
    <location>
        <begin position="404"/>
        <end position="425"/>
    </location>
</feature>
<proteinExistence type="predicted"/>
<feature type="compositionally biased region" description="Polar residues" evidence="1">
    <location>
        <begin position="474"/>
        <end position="497"/>
    </location>
</feature>
<feature type="compositionally biased region" description="Basic and acidic residues" evidence="1">
    <location>
        <begin position="504"/>
        <end position="514"/>
    </location>
</feature>
<dbReference type="KEGG" id="cne:CNK02060"/>
<reference evidence="2 3" key="1">
    <citation type="journal article" date="2005" name="Science">
        <title>The genome of the basidiomycetous yeast and human pathogen Cryptococcus neoformans.</title>
        <authorList>
            <person name="Loftus B.J."/>
            <person name="Fung E."/>
            <person name="Roncaglia P."/>
            <person name="Rowley D."/>
            <person name="Amedeo P."/>
            <person name="Bruno D."/>
            <person name="Vamathevan J."/>
            <person name="Miranda M."/>
            <person name="Anderson I.J."/>
            <person name="Fraser J.A."/>
            <person name="Allen J.E."/>
            <person name="Bosdet I.E."/>
            <person name="Brent M.R."/>
            <person name="Chiu R."/>
            <person name="Doering T.L."/>
            <person name="Donlin M.J."/>
            <person name="D'Souza C.A."/>
            <person name="Fox D.S."/>
            <person name="Grinberg V."/>
            <person name="Fu J."/>
            <person name="Fukushima M."/>
            <person name="Haas B.J."/>
            <person name="Huang J.C."/>
            <person name="Janbon G."/>
            <person name="Jones S.J."/>
            <person name="Koo H.L."/>
            <person name="Krzywinski M.I."/>
            <person name="Kwon-Chung J.K."/>
            <person name="Lengeler K.B."/>
            <person name="Maiti R."/>
            <person name="Marra M.A."/>
            <person name="Marra R.E."/>
            <person name="Mathewson C.A."/>
            <person name="Mitchell T.G."/>
            <person name="Pertea M."/>
            <person name="Riggs F.R."/>
            <person name="Salzberg S.L."/>
            <person name="Schein J.E."/>
            <person name="Shvartsbeyn A."/>
            <person name="Shin H."/>
            <person name="Shumway M."/>
            <person name="Specht C.A."/>
            <person name="Suh B.B."/>
            <person name="Tenney A."/>
            <person name="Utterback T.R."/>
            <person name="Wickes B.L."/>
            <person name="Wortman J.R."/>
            <person name="Wye N.H."/>
            <person name="Kronstad J.W."/>
            <person name="Lodge J.K."/>
            <person name="Heitman J."/>
            <person name="Davis R.W."/>
            <person name="Fraser C.M."/>
            <person name="Hyman R.W."/>
        </authorList>
    </citation>
    <scope>NUCLEOTIDE SEQUENCE [LARGE SCALE GENOMIC DNA]</scope>
    <source>
        <strain evidence="3">JEC21 / ATCC MYA-565</strain>
    </source>
</reference>
<feature type="compositionally biased region" description="Basic and acidic residues" evidence="1">
    <location>
        <begin position="794"/>
        <end position="811"/>
    </location>
</feature>
<feature type="region of interest" description="Disordered" evidence="1">
    <location>
        <begin position="530"/>
        <end position="570"/>
    </location>
</feature>
<organism evidence="2 3">
    <name type="scientific">Cryptococcus deneoformans (strain JEC21 / ATCC MYA-565)</name>
    <name type="common">Cryptococcus neoformans var. neoformans serotype D</name>
    <dbReference type="NCBI Taxonomy" id="214684"/>
    <lineage>
        <taxon>Eukaryota</taxon>
        <taxon>Fungi</taxon>
        <taxon>Dikarya</taxon>
        <taxon>Basidiomycota</taxon>
        <taxon>Agaricomycotina</taxon>
        <taxon>Tremellomycetes</taxon>
        <taxon>Tremellales</taxon>
        <taxon>Cryptococcaceae</taxon>
        <taxon>Cryptococcus</taxon>
        <taxon>Cryptococcus neoformans species complex</taxon>
    </lineage>
</organism>
<protein>
    <submittedName>
        <fullName evidence="2">Uncharacterized protein</fullName>
    </submittedName>
</protein>
<feature type="region of interest" description="Disordered" evidence="1">
    <location>
        <begin position="673"/>
        <end position="713"/>
    </location>
</feature>
<dbReference type="PaxDb" id="214684-Q5K9G1"/>
<evidence type="ECO:0000256" key="1">
    <source>
        <dbReference type="SAM" id="MobiDB-lite"/>
    </source>
</evidence>
<sequence length="1117" mass="121121">MATLSDAPARMLSSITELTAPNSFHTLALPPGDAGAEQDGSRNKSTVNKDSEDIVRQSRPPKSFPQVDGSVQSSAVSVCSHLTESRSQIPQPASPSSNQRSFIPIRKLLGDVISPTTASCTTFSSLKASSPGGLLPPPRSVYSSKPKLVKSIAPPSSPSPYGVISDEARRRYLERYYPHSKQAKALGEQEIKEKESTEKATKVKEMRDKQIEKMLKDKKMKVKFGDQQAQGQSNPTSGIDLTVNAPYVDTNEKAARQRTINTSNRSYFVSPPNSRPHSHASRSSLDTNSHRSAAASPGVLHPTLHNIPILTDDMKFDTKLVKEDVLPTRRRHSLIKRRPHSFHVHRPTPQKMASYNGAPSQKGIPTVVTVTSNVSEQDQNKHSDAQPFDSLLVPEKDILHPACPSSTPGSAQSYPSRSSSIKTSGDTKNIVTLTRVSSILSSIFGSNNSDNSPDSRSSMKERLAIRRLSKRVQKQGNSSAKSSQGSTPCQSPGSRSPLTLLGELRPEEPTEEITKPVQVFRTSGIFGIRDDGSEDYDAQEHEQAHAFSSTGFKSIPERAGSPHTQSDGVRRILYVENHVEEQDDRYKDNGQEKAEEVLFRTPLGPEGPVESQPEGDATANGPSPQTLTTDDVLGSSHDASFSPSVAHHASSSSHSSTVNGYDRSFSLQHVLVTTSPDRRHSATHTTPGMFDESIPTSLPPSPALSPHPSSETPAFQTLASVQPQIPIPASSSGSPTFAQDSIILAIASHLLSAHAKALLKYSSTIKDTGEAMHKMAEESLEWGNVLMRLAGKVENEDTTSRERDNNLEGLHRSGTPLMFDGHRRSTSVYSHGKPTTKEVRDDHMRAAGLSTRPYGNDPSQDRKRRGVSLPTSMLSELHELGALGLMNVHKAEETWRNAIDHLAEVMEKGQGAQKGQEVPDDRQTTAVTNGLSANATTGSGSEMVEPSPAIASSYPGIHYDAIHQQNSFYGHPLDPYSTLRQREVKATMEHPSVHAYAAPENWAVAPASPTVPQVADPGNINEQLQLQSPSHHAPIFHELSSDIKFAEVINNKQSGSNITAASGTALGRGGMWGKAVAGSKVEGRKLKKVQEQGSGFSENGTLNKKKHWWSRRSSIIS</sequence>
<feature type="compositionally biased region" description="Polar residues" evidence="1">
    <location>
        <begin position="281"/>
        <end position="291"/>
    </location>
</feature>
<evidence type="ECO:0000313" key="2">
    <source>
        <dbReference type="EMBL" id="AAW46165.2"/>
    </source>
</evidence>
<feature type="compositionally biased region" description="Polar residues" evidence="1">
    <location>
        <begin position="227"/>
        <end position="239"/>
    </location>
</feature>
<name>Q5K9G1_CRYD1</name>
<dbReference type="eggNOG" id="ENOG502RBH0">
    <property type="taxonomic scope" value="Eukaryota"/>
</dbReference>
<feature type="compositionally biased region" description="Polar residues" evidence="1">
    <location>
        <begin position="620"/>
        <end position="629"/>
    </location>
</feature>
<dbReference type="OrthoDB" id="2575033at2759"/>
<feature type="region of interest" description="Disordered" evidence="1">
    <location>
        <begin position="469"/>
        <end position="518"/>
    </location>
</feature>
<dbReference type="Proteomes" id="UP000002149">
    <property type="component" value="Chromosome 11"/>
</dbReference>
<dbReference type="VEuPathDB" id="FungiDB:CNK02060"/>
<dbReference type="AlphaFoldDB" id="Q5K9G1"/>
<feature type="region of interest" description="Disordered" evidence="1">
    <location>
        <begin position="398"/>
        <end position="425"/>
    </location>
</feature>
<feature type="region of interest" description="Disordered" evidence="1">
    <location>
        <begin position="20"/>
        <end position="100"/>
    </location>
</feature>
<dbReference type="RefSeq" id="XP_024513724.1">
    <property type="nucleotide sequence ID" value="XM_024658067.1"/>
</dbReference>
<feature type="region of interest" description="Disordered" evidence="1">
    <location>
        <begin position="599"/>
        <end position="659"/>
    </location>
</feature>
<keyword evidence="3" id="KW-1185">Reference proteome</keyword>
<dbReference type="EMBL" id="AE017351">
    <property type="protein sequence ID" value="AAW46165.2"/>
    <property type="molecule type" value="Genomic_DNA"/>
</dbReference>
<dbReference type="HOGENOM" id="CLU_282279_0_0_1"/>
<dbReference type="GeneID" id="3254595"/>
<dbReference type="InParanoid" id="Q5K9G1"/>
<gene>
    <name evidence="2" type="ordered locus">CNK02060</name>
</gene>
<accession>Q5K9G1</accession>
<feature type="region of interest" description="Disordered" evidence="1">
    <location>
        <begin position="223"/>
        <end position="302"/>
    </location>
</feature>
<feature type="compositionally biased region" description="Basic and acidic residues" evidence="1">
    <location>
        <begin position="39"/>
        <end position="56"/>
    </location>
</feature>
<evidence type="ECO:0000313" key="3">
    <source>
        <dbReference type="Proteomes" id="UP000002149"/>
    </source>
</evidence>
<feature type="compositionally biased region" description="Polar residues" evidence="1">
    <location>
        <begin position="69"/>
        <end position="100"/>
    </location>
</feature>
<feature type="compositionally biased region" description="Low complexity" evidence="1">
    <location>
        <begin position="639"/>
        <end position="656"/>
    </location>
</feature>
<feature type="region of interest" description="Disordered" evidence="1">
    <location>
        <begin position="794"/>
        <end position="840"/>
    </location>
</feature>
<feature type="compositionally biased region" description="Polar residues" evidence="1">
    <location>
        <begin position="258"/>
        <end position="267"/>
    </location>
</feature>